<evidence type="ECO:0000313" key="3">
    <source>
        <dbReference type="Proteomes" id="UP000184330"/>
    </source>
</evidence>
<feature type="transmembrane region" description="Helical" evidence="1">
    <location>
        <begin position="58"/>
        <end position="78"/>
    </location>
</feature>
<evidence type="ECO:0000313" key="2">
    <source>
        <dbReference type="EMBL" id="CZR59571.1"/>
    </source>
</evidence>
<keyword evidence="3" id="KW-1185">Reference proteome</keyword>
<accession>A0A1L7X3H5</accession>
<dbReference type="Proteomes" id="UP000184330">
    <property type="component" value="Unassembled WGS sequence"/>
</dbReference>
<keyword evidence="1" id="KW-0812">Transmembrane</keyword>
<dbReference type="AlphaFoldDB" id="A0A1L7X3H5"/>
<dbReference type="EMBL" id="FJOG01000014">
    <property type="protein sequence ID" value="CZR59571.1"/>
    <property type="molecule type" value="Genomic_DNA"/>
</dbReference>
<organism evidence="2 3">
    <name type="scientific">Phialocephala subalpina</name>
    <dbReference type="NCBI Taxonomy" id="576137"/>
    <lineage>
        <taxon>Eukaryota</taxon>
        <taxon>Fungi</taxon>
        <taxon>Dikarya</taxon>
        <taxon>Ascomycota</taxon>
        <taxon>Pezizomycotina</taxon>
        <taxon>Leotiomycetes</taxon>
        <taxon>Helotiales</taxon>
        <taxon>Mollisiaceae</taxon>
        <taxon>Phialocephala</taxon>
        <taxon>Phialocephala fortinii species complex</taxon>
    </lineage>
</organism>
<protein>
    <submittedName>
        <fullName evidence="2">Uncharacterized protein</fullName>
    </submittedName>
</protein>
<name>A0A1L7X3H5_9HELO</name>
<evidence type="ECO:0000256" key="1">
    <source>
        <dbReference type="SAM" id="Phobius"/>
    </source>
</evidence>
<keyword evidence="1" id="KW-1133">Transmembrane helix</keyword>
<proteinExistence type="predicted"/>
<sequence>MAPVFLTAGAPIVHNVNLEDPRRFRNRARSAMVHYATEPRVHKAADRLLPSLLLPTTAFMAATPVVTEAIVTVMAIVARARPLRLDTNGYFAITYMAVLFW</sequence>
<gene>
    <name evidence="2" type="ORF">PAC_09465</name>
</gene>
<reference evidence="2 3" key="1">
    <citation type="submission" date="2016-03" db="EMBL/GenBank/DDBJ databases">
        <authorList>
            <person name="Ploux O."/>
        </authorList>
    </citation>
    <scope>NUCLEOTIDE SEQUENCE [LARGE SCALE GENOMIC DNA]</scope>
    <source>
        <strain evidence="2 3">UAMH 11012</strain>
    </source>
</reference>
<keyword evidence="1" id="KW-0472">Membrane</keyword>